<sequence>MDEMVYRMSRGEISRVRISQGIIRPYLQQIDGEFKFSQESNFINSLLFYCFRQPSKQLNACDHKKLNISRIRIFFINYSIYAAQSASHYEKLVRTGHPRMLIRHGYNYQNCQHKHQQTRLNLFFVQADRQKEEDDLQ</sequence>
<keyword evidence="2" id="KW-1185">Reference proteome</keyword>
<evidence type="ECO:0000313" key="1">
    <source>
        <dbReference type="EMBL" id="CAK58821.1"/>
    </source>
</evidence>
<dbReference type="KEGG" id="ptm:GSPATT00029450001"/>
<evidence type="ECO:0000313" key="2">
    <source>
        <dbReference type="Proteomes" id="UP000000600"/>
    </source>
</evidence>
<protein>
    <submittedName>
        <fullName evidence="1">Uncharacterized protein</fullName>
    </submittedName>
</protein>
<dbReference type="HOGENOM" id="CLU_1869095_0_0_1"/>
<accession>A0BJV4</accession>
<dbReference type="GeneID" id="5012003"/>
<dbReference type="Proteomes" id="UP000000600">
    <property type="component" value="Unassembled WGS sequence"/>
</dbReference>
<organism evidence="1 2">
    <name type="scientific">Paramecium tetraurelia</name>
    <dbReference type="NCBI Taxonomy" id="5888"/>
    <lineage>
        <taxon>Eukaryota</taxon>
        <taxon>Sar</taxon>
        <taxon>Alveolata</taxon>
        <taxon>Ciliophora</taxon>
        <taxon>Intramacronucleata</taxon>
        <taxon>Oligohymenophorea</taxon>
        <taxon>Peniculida</taxon>
        <taxon>Parameciidae</taxon>
        <taxon>Paramecium</taxon>
    </lineage>
</organism>
<reference evidence="1 2" key="1">
    <citation type="journal article" date="2006" name="Nature">
        <title>Global trends of whole-genome duplications revealed by the ciliate Paramecium tetraurelia.</title>
        <authorList>
            <consortium name="Genoscope"/>
            <person name="Aury J.-M."/>
            <person name="Jaillon O."/>
            <person name="Duret L."/>
            <person name="Noel B."/>
            <person name="Jubin C."/>
            <person name="Porcel B.M."/>
            <person name="Segurens B."/>
            <person name="Daubin V."/>
            <person name="Anthouard V."/>
            <person name="Aiach N."/>
            <person name="Arnaiz O."/>
            <person name="Billaut A."/>
            <person name="Beisson J."/>
            <person name="Blanc I."/>
            <person name="Bouhouche K."/>
            <person name="Camara F."/>
            <person name="Duharcourt S."/>
            <person name="Guigo R."/>
            <person name="Gogendeau D."/>
            <person name="Katinka M."/>
            <person name="Keller A.-M."/>
            <person name="Kissmehl R."/>
            <person name="Klotz C."/>
            <person name="Koll F."/>
            <person name="Le Moue A."/>
            <person name="Lepere C."/>
            <person name="Malinsky S."/>
            <person name="Nowacki M."/>
            <person name="Nowak J.K."/>
            <person name="Plattner H."/>
            <person name="Poulain J."/>
            <person name="Ruiz F."/>
            <person name="Serrano V."/>
            <person name="Zagulski M."/>
            <person name="Dessen P."/>
            <person name="Betermier M."/>
            <person name="Weissenbach J."/>
            <person name="Scarpelli C."/>
            <person name="Schachter V."/>
            <person name="Sperling L."/>
            <person name="Meyer E."/>
            <person name="Cohen J."/>
            <person name="Wincker P."/>
        </authorList>
    </citation>
    <scope>NUCLEOTIDE SEQUENCE [LARGE SCALE GENOMIC DNA]</scope>
    <source>
        <strain evidence="1 2">Stock d4-2</strain>
    </source>
</reference>
<dbReference type="RefSeq" id="XP_001426219.1">
    <property type="nucleotide sequence ID" value="XM_001426182.1"/>
</dbReference>
<proteinExistence type="predicted"/>
<dbReference type="AlphaFoldDB" id="A0BJV4"/>
<dbReference type="InParanoid" id="A0BJV4"/>
<gene>
    <name evidence="1" type="ORF">GSPATT00029450001</name>
</gene>
<dbReference type="EMBL" id="CT867998">
    <property type="protein sequence ID" value="CAK58821.1"/>
    <property type="molecule type" value="Genomic_DNA"/>
</dbReference>
<name>A0BJV4_PARTE</name>